<evidence type="ECO:0000259" key="8">
    <source>
        <dbReference type="Pfam" id="PF00892"/>
    </source>
</evidence>
<feature type="domain" description="EamA" evidence="8">
    <location>
        <begin position="30"/>
        <end position="153"/>
    </location>
</feature>
<feature type="transmembrane region" description="Helical" evidence="7">
    <location>
        <begin position="54"/>
        <end position="72"/>
    </location>
</feature>
<feature type="transmembrane region" description="Helical" evidence="7">
    <location>
        <begin position="137"/>
        <end position="156"/>
    </location>
</feature>
<dbReference type="RefSeq" id="WP_084148171.1">
    <property type="nucleotide sequence ID" value="NZ_BAAAOW010000001.1"/>
</dbReference>
<dbReference type="eggNOG" id="COG0697">
    <property type="taxonomic scope" value="Bacteria"/>
</dbReference>
<gene>
    <name evidence="9" type="ORF">BF93_06825</name>
</gene>
<accession>Z9JY61</accession>
<evidence type="ECO:0000256" key="1">
    <source>
        <dbReference type="ARBA" id="ARBA00004141"/>
    </source>
</evidence>
<feature type="transmembrane region" description="Helical" evidence="7">
    <location>
        <begin position="84"/>
        <end position="103"/>
    </location>
</feature>
<comment type="subcellular location">
    <subcellularLocation>
        <location evidence="1">Membrane</location>
        <topology evidence="1">Multi-pass membrane protein</topology>
    </subcellularLocation>
</comment>
<comment type="caution">
    <text evidence="9">The sequence shown here is derived from an EMBL/GenBank/DDBJ whole genome shotgun (WGS) entry which is preliminary data.</text>
</comment>
<keyword evidence="3 7" id="KW-0812">Transmembrane</keyword>
<dbReference type="InterPro" id="IPR000620">
    <property type="entry name" value="EamA_dom"/>
</dbReference>
<dbReference type="OrthoDB" id="5430053at2"/>
<evidence type="ECO:0000256" key="4">
    <source>
        <dbReference type="ARBA" id="ARBA00022989"/>
    </source>
</evidence>
<name>Z9JY61_9MICO</name>
<reference evidence="9 10" key="1">
    <citation type="submission" date="2014-02" db="EMBL/GenBank/DDBJ databases">
        <title>Genome sequence of Brachybacterium phenoliresistens strain W13A50.</title>
        <authorList>
            <person name="Wang X."/>
        </authorList>
    </citation>
    <scope>NUCLEOTIDE SEQUENCE [LARGE SCALE GENOMIC DNA]</scope>
    <source>
        <strain evidence="9 10">W13A50</strain>
    </source>
</reference>
<feature type="transmembrane region" description="Helical" evidence="7">
    <location>
        <begin position="162"/>
        <end position="181"/>
    </location>
</feature>
<dbReference type="STRING" id="396014.BF93_06825"/>
<dbReference type="SUPFAM" id="SSF103481">
    <property type="entry name" value="Multidrug resistance efflux transporter EmrE"/>
    <property type="match status" value="2"/>
</dbReference>
<dbReference type="PATRIC" id="fig|396014.3.peg.356"/>
<proteinExistence type="inferred from homology"/>
<feature type="transmembrane region" description="Helical" evidence="7">
    <location>
        <begin position="257"/>
        <end position="276"/>
    </location>
</feature>
<evidence type="ECO:0000256" key="3">
    <source>
        <dbReference type="ARBA" id="ARBA00022692"/>
    </source>
</evidence>
<dbReference type="Proteomes" id="UP000023067">
    <property type="component" value="Unassembled WGS sequence"/>
</dbReference>
<feature type="domain" description="EamA" evidence="8">
    <location>
        <begin position="163"/>
        <end position="296"/>
    </location>
</feature>
<evidence type="ECO:0000256" key="7">
    <source>
        <dbReference type="SAM" id="Phobius"/>
    </source>
</evidence>
<feature type="transmembrane region" description="Helical" evidence="7">
    <location>
        <begin position="109"/>
        <end position="130"/>
    </location>
</feature>
<evidence type="ECO:0000256" key="6">
    <source>
        <dbReference type="SAM" id="MobiDB-lite"/>
    </source>
</evidence>
<feature type="transmembrane region" description="Helical" evidence="7">
    <location>
        <begin position="193"/>
        <end position="213"/>
    </location>
</feature>
<feature type="transmembrane region" description="Helical" evidence="7">
    <location>
        <begin position="282"/>
        <end position="302"/>
    </location>
</feature>
<comment type="similarity">
    <text evidence="2">Belongs to the EamA transporter family.</text>
</comment>
<dbReference type="HOGENOM" id="CLU_033863_2_2_11"/>
<dbReference type="PANTHER" id="PTHR32322:SF2">
    <property type="entry name" value="EAMA DOMAIN-CONTAINING PROTEIN"/>
    <property type="match status" value="1"/>
</dbReference>
<dbReference type="AlphaFoldDB" id="Z9JY61"/>
<keyword evidence="10" id="KW-1185">Reference proteome</keyword>
<dbReference type="EMBL" id="JDYK01000002">
    <property type="protein sequence ID" value="EWS82732.1"/>
    <property type="molecule type" value="Genomic_DNA"/>
</dbReference>
<dbReference type="InterPro" id="IPR037185">
    <property type="entry name" value="EmrE-like"/>
</dbReference>
<dbReference type="InterPro" id="IPR050638">
    <property type="entry name" value="AA-Vitamin_Transporters"/>
</dbReference>
<evidence type="ECO:0000256" key="2">
    <source>
        <dbReference type="ARBA" id="ARBA00007362"/>
    </source>
</evidence>
<feature type="transmembrane region" description="Helical" evidence="7">
    <location>
        <begin position="225"/>
        <end position="245"/>
    </location>
</feature>
<sequence>MTTTTIPGTAPAAPSPVPAGPARWGLTALTAIAPAVWGTTYAVTTLLLPEGHPLFAAMVRALPAGLIALLIARRLPRGAWWWRSLVLGTLNIGAFFPLLFLAAQNLPGGVAATLGASQPILVALLAVAILHERLSAWRVGWGTVGLLGVALVVLGPDAALDPIGLLAGLAGAASVGAGIVLTRRWGRPPGVSAIGFAGWQLTAAGLVLLPPALLLDGVPAGIDAAAVVGFLWLGLAGALLAYALWFSGVTRLPVTATAPLVLLSPLVAAGLGAVVADEVLGPVQLAGFALALAAMVSAQLPAPARRTPPGRRMHAVPSAGAGRER</sequence>
<evidence type="ECO:0000313" key="9">
    <source>
        <dbReference type="EMBL" id="EWS82732.1"/>
    </source>
</evidence>
<dbReference type="Gene3D" id="1.10.3730.20">
    <property type="match status" value="1"/>
</dbReference>
<keyword evidence="5 7" id="KW-0472">Membrane</keyword>
<evidence type="ECO:0000313" key="10">
    <source>
        <dbReference type="Proteomes" id="UP000023067"/>
    </source>
</evidence>
<dbReference type="Pfam" id="PF00892">
    <property type="entry name" value="EamA"/>
    <property type="match status" value="2"/>
</dbReference>
<organism evidence="9 10">
    <name type="scientific">Brachybacterium phenoliresistens</name>
    <dbReference type="NCBI Taxonomy" id="396014"/>
    <lineage>
        <taxon>Bacteria</taxon>
        <taxon>Bacillati</taxon>
        <taxon>Actinomycetota</taxon>
        <taxon>Actinomycetes</taxon>
        <taxon>Micrococcales</taxon>
        <taxon>Dermabacteraceae</taxon>
        <taxon>Brachybacterium</taxon>
    </lineage>
</organism>
<evidence type="ECO:0000256" key="5">
    <source>
        <dbReference type="ARBA" id="ARBA00023136"/>
    </source>
</evidence>
<protein>
    <submittedName>
        <fullName evidence="9">ABC transporter permease</fullName>
    </submittedName>
</protein>
<dbReference type="PANTHER" id="PTHR32322">
    <property type="entry name" value="INNER MEMBRANE TRANSPORTER"/>
    <property type="match status" value="1"/>
</dbReference>
<dbReference type="GO" id="GO:0016020">
    <property type="term" value="C:membrane"/>
    <property type="evidence" value="ECO:0007669"/>
    <property type="project" value="UniProtKB-SubCell"/>
</dbReference>
<keyword evidence="4 7" id="KW-1133">Transmembrane helix</keyword>
<feature type="transmembrane region" description="Helical" evidence="7">
    <location>
        <begin position="24"/>
        <end position="48"/>
    </location>
</feature>
<feature type="region of interest" description="Disordered" evidence="6">
    <location>
        <begin position="303"/>
        <end position="325"/>
    </location>
</feature>